<dbReference type="Proteomes" id="UP000683360">
    <property type="component" value="Unassembled WGS sequence"/>
</dbReference>
<organism evidence="1 2">
    <name type="scientific">Mytilus edulis</name>
    <name type="common">Blue mussel</name>
    <dbReference type="NCBI Taxonomy" id="6550"/>
    <lineage>
        <taxon>Eukaryota</taxon>
        <taxon>Metazoa</taxon>
        <taxon>Spiralia</taxon>
        <taxon>Lophotrochozoa</taxon>
        <taxon>Mollusca</taxon>
        <taxon>Bivalvia</taxon>
        <taxon>Autobranchia</taxon>
        <taxon>Pteriomorphia</taxon>
        <taxon>Mytilida</taxon>
        <taxon>Mytiloidea</taxon>
        <taxon>Mytilidae</taxon>
        <taxon>Mytilinae</taxon>
        <taxon>Mytilus</taxon>
    </lineage>
</organism>
<accession>A0A8S3UGQ7</accession>
<dbReference type="AlphaFoldDB" id="A0A8S3UGQ7"/>
<keyword evidence="2" id="KW-1185">Reference proteome</keyword>
<name>A0A8S3UGQ7_MYTED</name>
<dbReference type="EMBL" id="CAJPWZ010002771">
    <property type="protein sequence ID" value="CAG2245437.1"/>
    <property type="molecule type" value="Genomic_DNA"/>
</dbReference>
<proteinExistence type="predicted"/>
<reference evidence="1" key="1">
    <citation type="submission" date="2021-03" db="EMBL/GenBank/DDBJ databases">
        <authorList>
            <person name="Bekaert M."/>
        </authorList>
    </citation>
    <scope>NUCLEOTIDE SEQUENCE</scope>
</reference>
<dbReference type="InterPro" id="IPR021109">
    <property type="entry name" value="Peptidase_aspartic_dom_sf"/>
</dbReference>
<gene>
    <name evidence="1" type="ORF">MEDL_57444</name>
</gene>
<sequence length="185" mass="20543">MELYIFGSGKIINDNTGDDSKGTFTYGSSSVLNNLSTLLLTNYGAEVRPLCPGYERVNVTVDIAIRQLISLVGDIEASSELIQNSFDIGIFKLYDMLTPLDKSYLSEVKTTVRSVCGTKLELRGKGRFNLHFGPNMLQSEAVVTDLQVDGILGLDFMKRHNCLIDVKNGHFCIGDFKVDLCFRDQ</sequence>
<evidence type="ECO:0000313" key="1">
    <source>
        <dbReference type="EMBL" id="CAG2245437.1"/>
    </source>
</evidence>
<comment type="caution">
    <text evidence="1">The sequence shown here is derived from an EMBL/GenBank/DDBJ whole genome shotgun (WGS) entry which is preliminary data.</text>
</comment>
<evidence type="ECO:0000313" key="2">
    <source>
        <dbReference type="Proteomes" id="UP000683360"/>
    </source>
</evidence>
<dbReference type="Gene3D" id="2.40.70.10">
    <property type="entry name" value="Acid Proteases"/>
    <property type="match status" value="1"/>
</dbReference>
<protein>
    <submittedName>
        <fullName evidence="1">Uncharacterized protein</fullName>
    </submittedName>
</protein>
<dbReference type="OrthoDB" id="6091153at2759"/>